<reference evidence="7 8" key="1">
    <citation type="submission" date="2019-01" db="EMBL/GenBank/DDBJ databases">
        <title>Filimonas sp. strain TTM-71.</title>
        <authorList>
            <person name="Chen W.-M."/>
        </authorList>
    </citation>
    <scope>NUCLEOTIDE SEQUENCE [LARGE SCALE GENOMIC DNA]</scope>
    <source>
        <strain evidence="7 8">TTM-71</strain>
    </source>
</reference>
<evidence type="ECO:0000259" key="5">
    <source>
        <dbReference type="Pfam" id="PF04542"/>
    </source>
</evidence>
<organism evidence="7 8">
    <name type="scientific">Filimonas effusa</name>
    <dbReference type="NCBI Taxonomy" id="2508721"/>
    <lineage>
        <taxon>Bacteria</taxon>
        <taxon>Pseudomonadati</taxon>
        <taxon>Bacteroidota</taxon>
        <taxon>Chitinophagia</taxon>
        <taxon>Chitinophagales</taxon>
        <taxon>Chitinophagaceae</taxon>
        <taxon>Filimonas</taxon>
    </lineage>
</organism>
<dbReference type="GO" id="GO:0006352">
    <property type="term" value="P:DNA-templated transcription initiation"/>
    <property type="evidence" value="ECO:0007669"/>
    <property type="project" value="InterPro"/>
</dbReference>
<dbReference type="InterPro" id="IPR013325">
    <property type="entry name" value="RNA_pol_sigma_r2"/>
</dbReference>
<keyword evidence="8" id="KW-1185">Reference proteome</keyword>
<dbReference type="InterPro" id="IPR007627">
    <property type="entry name" value="RNA_pol_sigma70_r2"/>
</dbReference>
<dbReference type="PANTHER" id="PTHR43133:SF46">
    <property type="entry name" value="RNA POLYMERASE SIGMA-70 FACTOR ECF SUBFAMILY"/>
    <property type="match status" value="1"/>
</dbReference>
<evidence type="ECO:0000256" key="4">
    <source>
        <dbReference type="ARBA" id="ARBA00023163"/>
    </source>
</evidence>
<sequence>MSHHHAYNEKELLSRIAENDELAFAAFMMHHTDNLYSYILKITKSDHWAEELVQDVWLQVWQGRKDFKALSHPLAYLYRIAQNRSIDWIRRNKRELKAQYLIQQQLVPHSENSFISKENFETTRRLLAAGIEALPFQRRRIFELKQSGLSYDEIAATLNISKNTVRNQMVSALQALRYLLQQHGDSLILFFFYFFF</sequence>
<gene>
    <name evidence="7" type="ORF">ESB13_09850</name>
</gene>
<evidence type="ECO:0000256" key="3">
    <source>
        <dbReference type="ARBA" id="ARBA00023082"/>
    </source>
</evidence>
<evidence type="ECO:0000256" key="2">
    <source>
        <dbReference type="ARBA" id="ARBA00023015"/>
    </source>
</evidence>
<comment type="caution">
    <text evidence="7">The sequence shown here is derived from an EMBL/GenBank/DDBJ whole genome shotgun (WGS) entry which is preliminary data.</text>
</comment>
<name>A0A4Q1DDU9_9BACT</name>
<dbReference type="RefSeq" id="WP_129002815.1">
    <property type="nucleotide sequence ID" value="NZ_SDHZ01000001.1"/>
</dbReference>
<feature type="domain" description="RNA polymerase sigma factor 70 region 4 type 2" evidence="6">
    <location>
        <begin position="126"/>
        <end position="176"/>
    </location>
</feature>
<dbReference type="InterPro" id="IPR013324">
    <property type="entry name" value="RNA_pol_sigma_r3/r4-like"/>
</dbReference>
<dbReference type="OrthoDB" id="676373at2"/>
<dbReference type="InterPro" id="IPR013249">
    <property type="entry name" value="RNA_pol_sigma70_r4_t2"/>
</dbReference>
<dbReference type="GO" id="GO:0016987">
    <property type="term" value="F:sigma factor activity"/>
    <property type="evidence" value="ECO:0007669"/>
    <property type="project" value="UniProtKB-KW"/>
</dbReference>
<keyword evidence="4" id="KW-0804">Transcription</keyword>
<evidence type="ECO:0000259" key="6">
    <source>
        <dbReference type="Pfam" id="PF08281"/>
    </source>
</evidence>
<dbReference type="SUPFAM" id="SSF88659">
    <property type="entry name" value="Sigma3 and sigma4 domains of RNA polymerase sigma factors"/>
    <property type="match status" value="1"/>
</dbReference>
<dbReference type="GO" id="GO:0003677">
    <property type="term" value="F:DNA binding"/>
    <property type="evidence" value="ECO:0007669"/>
    <property type="project" value="InterPro"/>
</dbReference>
<dbReference type="SUPFAM" id="SSF88946">
    <property type="entry name" value="Sigma2 domain of RNA polymerase sigma factors"/>
    <property type="match status" value="1"/>
</dbReference>
<evidence type="ECO:0000313" key="7">
    <source>
        <dbReference type="EMBL" id="RXK87065.1"/>
    </source>
</evidence>
<feature type="domain" description="RNA polymerase sigma-70 region 2" evidence="5">
    <location>
        <begin position="29"/>
        <end position="94"/>
    </location>
</feature>
<dbReference type="InterPro" id="IPR036388">
    <property type="entry name" value="WH-like_DNA-bd_sf"/>
</dbReference>
<dbReference type="AlphaFoldDB" id="A0A4Q1DDU9"/>
<dbReference type="Pfam" id="PF08281">
    <property type="entry name" value="Sigma70_r4_2"/>
    <property type="match status" value="1"/>
</dbReference>
<comment type="similarity">
    <text evidence="1">Belongs to the sigma-70 factor family. ECF subfamily.</text>
</comment>
<dbReference type="Gene3D" id="1.10.1740.10">
    <property type="match status" value="1"/>
</dbReference>
<dbReference type="NCBIfam" id="TIGR02937">
    <property type="entry name" value="sigma70-ECF"/>
    <property type="match status" value="1"/>
</dbReference>
<evidence type="ECO:0000256" key="1">
    <source>
        <dbReference type="ARBA" id="ARBA00010641"/>
    </source>
</evidence>
<keyword evidence="2" id="KW-0805">Transcription regulation</keyword>
<accession>A0A4Q1DDU9</accession>
<protein>
    <submittedName>
        <fullName evidence="7">Sigma-70 family RNA polymerase sigma factor</fullName>
    </submittedName>
</protein>
<dbReference type="InterPro" id="IPR014284">
    <property type="entry name" value="RNA_pol_sigma-70_dom"/>
</dbReference>
<dbReference type="Proteomes" id="UP000290545">
    <property type="component" value="Unassembled WGS sequence"/>
</dbReference>
<proteinExistence type="inferred from homology"/>
<dbReference type="InterPro" id="IPR039425">
    <property type="entry name" value="RNA_pol_sigma-70-like"/>
</dbReference>
<keyword evidence="3" id="KW-0731">Sigma factor</keyword>
<dbReference type="Gene3D" id="1.10.10.10">
    <property type="entry name" value="Winged helix-like DNA-binding domain superfamily/Winged helix DNA-binding domain"/>
    <property type="match status" value="1"/>
</dbReference>
<dbReference type="PANTHER" id="PTHR43133">
    <property type="entry name" value="RNA POLYMERASE ECF-TYPE SIGMA FACTO"/>
    <property type="match status" value="1"/>
</dbReference>
<dbReference type="Pfam" id="PF04542">
    <property type="entry name" value="Sigma70_r2"/>
    <property type="match status" value="1"/>
</dbReference>
<dbReference type="EMBL" id="SDHZ01000001">
    <property type="protein sequence ID" value="RXK87065.1"/>
    <property type="molecule type" value="Genomic_DNA"/>
</dbReference>
<evidence type="ECO:0000313" key="8">
    <source>
        <dbReference type="Proteomes" id="UP000290545"/>
    </source>
</evidence>